<keyword evidence="4 9" id="KW-1133">Transmembrane helix</keyword>
<evidence type="ECO:0000256" key="3">
    <source>
        <dbReference type="ARBA" id="ARBA00022692"/>
    </source>
</evidence>
<feature type="domain" description="HTH araC/xylS-type" evidence="10">
    <location>
        <begin position="679"/>
        <end position="777"/>
    </location>
</feature>
<dbReference type="OrthoDB" id="1975037at2"/>
<evidence type="ECO:0000256" key="6">
    <source>
        <dbReference type="ARBA" id="ARBA00023125"/>
    </source>
</evidence>
<dbReference type="PANTHER" id="PTHR43280">
    <property type="entry name" value="ARAC-FAMILY TRANSCRIPTIONAL REGULATOR"/>
    <property type="match status" value="1"/>
</dbReference>
<name>A0A4R5K9Z5_9BACL</name>
<dbReference type="InterPro" id="IPR009057">
    <property type="entry name" value="Homeodomain-like_sf"/>
</dbReference>
<organism evidence="11 12">
    <name type="scientific">Paenibacillus piri</name>
    <dbReference type="NCBI Taxonomy" id="2547395"/>
    <lineage>
        <taxon>Bacteria</taxon>
        <taxon>Bacillati</taxon>
        <taxon>Bacillota</taxon>
        <taxon>Bacilli</taxon>
        <taxon>Bacillales</taxon>
        <taxon>Paenibacillaceae</taxon>
        <taxon>Paenibacillus</taxon>
    </lineage>
</organism>
<dbReference type="InterPro" id="IPR033479">
    <property type="entry name" value="dCache_1"/>
</dbReference>
<proteinExistence type="predicted"/>
<keyword evidence="8" id="KW-0804">Transcription</keyword>
<dbReference type="Pfam" id="PF12833">
    <property type="entry name" value="HTH_18"/>
    <property type="match status" value="1"/>
</dbReference>
<evidence type="ECO:0000256" key="2">
    <source>
        <dbReference type="ARBA" id="ARBA00022475"/>
    </source>
</evidence>
<reference evidence="11 12" key="1">
    <citation type="submission" date="2019-03" db="EMBL/GenBank/DDBJ databases">
        <title>This is whole genome sequence of Paenibacillus sp MS74 strain.</title>
        <authorList>
            <person name="Trinh H.N."/>
        </authorList>
    </citation>
    <scope>NUCLEOTIDE SEQUENCE [LARGE SCALE GENOMIC DNA]</scope>
    <source>
        <strain evidence="11 12">MS74</strain>
    </source>
</reference>
<sequence>MESWLTYKKSDPTLKRVFYRKIWSIILLITSIQGLFIGLAIYWVAKENIGNELLRLHRNQIVQRAENIDDQFAYLEMMFAHWAFDPKFDDKLKNLDFRYKYEQILDLYRTLLVMEGNHPLIQGVELYLNTPRPFIINKNIYVYLEDQSDISRYQHLLQQKKPMFWTEGFRHKTLQDDETAITVVNHIPGGSSEPIGFITASLNKERMVKLLKTLTPYNEGSTFLMPRDGSWIISGNEEKNDDLVDALRAKLAQNENQPDAFLFNYNNVAYSVSYGQFSRLGTTWIYVSAAPLTAVTKPVIFISQIFLVVSFGGLMLALVLSWLASHRLYSPIDRLVRLLKRERGGDQRSDNKDEFEWIEGQWTRMAQESRSLRNRLEDHLPIVRESFIHQFVQGYQFALNEEEIAERLSQYGWDLSGRLFVILIVQLSGLSNLNGRFSPGDEGLLTFAAANIAKELAEQNFEQFHVLNFHDLSIALLVAVPSEMPVKETRKHLRGFAEQLMEMIHRILKMRISLSISKMTQHIKQIPFLLEESRQALSYRNLSDENQVIDQEELNISDPSNAFYYPLALEKEIIRCIQRGSEDDAVKLIGRFLQELSDKCLHEVTVQHAMLQLLGGILHTLMQSGVNTMKIYEGANLFEQLVSHKEKADLLRWFQNQVIEPIIRELISKQDYHLKQMVDKTVVMLKERYMMTDLSLEYCADQFGTSPYTLSRVFKQITGTNFIDYLSNLRIERAKDLLLGSDMKITDIADRVGYQNNYFTRVFKKYEGITPGQFRERYRSG</sequence>
<accession>A0A4R5K9Z5</accession>
<keyword evidence="7 9" id="KW-0472">Membrane</keyword>
<evidence type="ECO:0000256" key="4">
    <source>
        <dbReference type="ARBA" id="ARBA00022989"/>
    </source>
</evidence>
<dbReference type="InterPro" id="IPR018060">
    <property type="entry name" value="HTH_AraC"/>
</dbReference>
<dbReference type="SUPFAM" id="SSF46689">
    <property type="entry name" value="Homeodomain-like"/>
    <property type="match status" value="2"/>
</dbReference>
<dbReference type="Gene3D" id="3.30.450.20">
    <property type="entry name" value="PAS domain"/>
    <property type="match status" value="1"/>
</dbReference>
<dbReference type="PROSITE" id="PS01124">
    <property type="entry name" value="HTH_ARAC_FAMILY_2"/>
    <property type="match status" value="1"/>
</dbReference>
<dbReference type="SMART" id="SM00342">
    <property type="entry name" value="HTH_ARAC"/>
    <property type="match status" value="1"/>
</dbReference>
<dbReference type="InterPro" id="IPR041522">
    <property type="entry name" value="CdaR_GGDEF"/>
</dbReference>
<gene>
    <name evidence="11" type="ORF">E1757_31115</name>
</gene>
<keyword evidence="6" id="KW-0238">DNA-binding</keyword>
<evidence type="ECO:0000256" key="7">
    <source>
        <dbReference type="ARBA" id="ARBA00023136"/>
    </source>
</evidence>
<dbReference type="AlphaFoldDB" id="A0A4R5K9Z5"/>
<dbReference type="Pfam" id="PF17853">
    <property type="entry name" value="GGDEF_2"/>
    <property type="match status" value="1"/>
</dbReference>
<keyword evidence="3 9" id="KW-0812">Transmembrane</keyword>
<comment type="subcellular location">
    <subcellularLocation>
        <location evidence="1">Cell membrane</location>
        <topology evidence="1">Multi-pass membrane protein</topology>
    </subcellularLocation>
</comment>
<comment type="caution">
    <text evidence="11">The sequence shown here is derived from an EMBL/GenBank/DDBJ whole genome shotgun (WGS) entry which is preliminary data.</text>
</comment>
<evidence type="ECO:0000313" key="12">
    <source>
        <dbReference type="Proteomes" id="UP000295636"/>
    </source>
</evidence>
<dbReference type="GO" id="GO:0003700">
    <property type="term" value="F:DNA-binding transcription factor activity"/>
    <property type="evidence" value="ECO:0007669"/>
    <property type="project" value="InterPro"/>
</dbReference>
<evidence type="ECO:0000256" key="9">
    <source>
        <dbReference type="SAM" id="Phobius"/>
    </source>
</evidence>
<dbReference type="RefSeq" id="WP_133235643.1">
    <property type="nucleotide sequence ID" value="NZ_SMRT01000023.1"/>
</dbReference>
<dbReference type="PANTHER" id="PTHR43280:SF28">
    <property type="entry name" value="HTH-TYPE TRANSCRIPTIONAL ACTIVATOR RHAS"/>
    <property type="match status" value="1"/>
</dbReference>
<evidence type="ECO:0000256" key="8">
    <source>
        <dbReference type="ARBA" id="ARBA00023163"/>
    </source>
</evidence>
<dbReference type="GO" id="GO:0005886">
    <property type="term" value="C:plasma membrane"/>
    <property type="evidence" value="ECO:0007669"/>
    <property type="project" value="UniProtKB-SubCell"/>
</dbReference>
<dbReference type="GO" id="GO:0043565">
    <property type="term" value="F:sequence-specific DNA binding"/>
    <property type="evidence" value="ECO:0007669"/>
    <property type="project" value="InterPro"/>
</dbReference>
<evidence type="ECO:0000259" key="10">
    <source>
        <dbReference type="PROSITE" id="PS01124"/>
    </source>
</evidence>
<dbReference type="InterPro" id="IPR018062">
    <property type="entry name" value="HTH_AraC-typ_CS"/>
</dbReference>
<dbReference type="Proteomes" id="UP000295636">
    <property type="component" value="Unassembled WGS sequence"/>
</dbReference>
<evidence type="ECO:0000256" key="1">
    <source>
        <dbReference type="ARBA" id="ARBA00004651"/>
    </source>
</evidence>
<dbReference type="Pfam" id="PF02743">
    <property type="entry name" value="dCache_1"/>
    <property type="match status" value="1"/>
</dbReference>
<dbReference type="PROSITE" id="PS00041">
    <property type="entry name" value="HTH_ARAC_FAMILY_1"/>
    <property type="match status" value="1"/>
</dbReference>
<evidence type="ECO:0000313" key="11">
    <source>
        <dbReference type="EMBL" id="TDF92003.1"/>
    </source>
</evidence>
<feature type="transmembrane region" description="Helical" evidence="9">
    <location>
        <begin position="301"/>
        <end position="324"/>
    </location>
</feature>
<dbReference type="Gene3D" id="1.10.10.60">
    <property type="entry name" value="Homeodomain-like"/>
    <property type="match status" value="2"/>
</dbReference>
<feature type="transmembrane region" description="Helical" evidence="9">
    <location>
        <begin position="21"/>
        <end position="45"/>
    </location>
</feature>
<dbReference type="EMBL" id="SMRT01000023">
    <property type="protein sequence ID" value="TDF92003.1"/>
    <property type="molecule type" value="Genomic_DNA"/>
</dbReference>
<evidence type="ECO:0000256" key="5">
    <source>
        <dbReference type="ARBA" id="ARBA00023015"/>
    </source>
</evidence>
<protein>
    <submittedName>
        <fullName evidence="11">AraC family transcriptional regulator</fullName>
    </submittedName>
</protein>
<keyword evidence="5" id="KW-0805">Transcription regulation</keyword>
<keyword evidence="2" id="KW-1003">Cell membrane</keyword>
<keyword evidence="12" id="KW-1185">Reference proteome</keyword>